<name>A0AAU8A692_9FIRM</name>
<comment type="subcellular location">
    <subcellularLocation>
        <location evidence="1">Cell envelope</location>
    </subcellularLocation>
</comment>
<comment type="similarity">
    <text evidence="2">Belongs to the bacterial solute-binding protein 2 family.</text>
</comment>
<reference evidence="7" key="1">
    <citation type="submission" date="2023-02" db="EMBL/GenBank/DDBJ databases">
        <title>Gut commensal Christensenella minuta modulates host metabolism via a new class of secondary bile acids.</title>
        <authorList>
            <person name="Liu C."/>
        </authorList>
    </citation>
    <scope>NUCLEOTIDE SEQUENCE</scope>
    <source>
        <strain evidence="7">CA70</strain>
    </source>
</reference>
<dbReference type="PANTHER" id="PTHR46847">
    <property type="entry name" value="D-ALLOSE-BINDING PERIPLASMIC PROTEIN-RELATED"/>
    <property type="match status" value="1"/>
</dbReference>
<dbReference type="PANTHER" id="PTHR46847:SF1">
    <property type="entry name" value="D-ALLOSE-BINDING PERIPLASMIC PROTEIN-RELATED"/>
    <property type="match status" value="1"/>
</dbReference>
<feature type="domain" description="Periplasmic binding protein" evidence="6">
    <location>
        <begin position="89"/>
        <end position="333"/>
    </location>
</feature>
<gene>
    <name evidence="7" type="ORF">PUP29_07210</name>
</gene>
<keyword evidence="3 5" id="KW-0732">Signal</keyword>
<evidence type="ECO:0000313" key="7">
    <source>
        <dbReference type="EMBL" id="XCC61323.1"/>
    </source>
</evidence>
<feature type="signal peptide" evidence="5">
    <location>
        <begin position="1"/>
        <end position="21"/>
    </location>
</feature>
<evidence type="ECO:0000256" key="3">
    <source>
        <dbReference type="ARBA" id="ARBA00022729"/>
    </source>
</evidence>
<evidence type="ECO:0000259" key="6">
    <source>
        <dbReference type="Pfam" id="PF13407"/>
    </source>
</evidence>
<dbReference type="CDD" id="cd19971">
    <property type="entry name" value="PBP1_ABC_sugar_binding-like"/>
    <property type="match status" value="1"/>
</dbReference>
<dbReference type="InterPro" id="IPR028082">
    <property type="entry name" value="Peripla_BP_I"/>
</dbReference>
<dbReference type="SUPFAM" id="SSF53822">
    <property type="entry name" value="Periplasmic binding protein-like I"/>
    <property type="match status" value="1"/>
</dbReference>
<evidence type="ECO:0000256" key="1">
    <source>
        <dbReference type="ARBA" id="ARBA00004196"/>
    </source>
</evidence>
<organism evidence="7">
    <name type="scientific">Christensenella massiliensis</name>
    <dbReference type="NCBI Taxonomy" id="1805714"/>
    <lineage>
        <taxon>Bacteria</taxon>
        <taxon>Bacillati</taxon>
        <taxon>Bacillota</taxon>
        <taxon>Clostridia</taxon>
        <taxon>Christensenellales</taxon>
        <taxon>Christensenellaceae</taxon>
        <taxon>Christensenella</taxon>
    </lineage>
</organism>
<proteinExistence type="inferred from homology"/>
<evidence type="ECO:0000256" key="2">
    <source>
        <dbReference type="ARBA" id="ARBA00007639"/>
    </source>
</evidence>
<evidence type="ECO:0000256" key="4">
    <source>
        <dbReference type="SAM" id="MobiDB-lite"/>
    </source>
</evidence>
<dbReference type="RefSeq" id="WP_079546529.1">
    <property type="nucleotide sequence ID" value="NZ_CP117826.1"/>
</dbReference>
<dbReference type="EMBL" id="CP117826">
    <property type="protein sequence ID" value="XCC61323.1"/>
    <property type="molecule type" value="Genomic_DNA"/>
</dbReference>
<dbReference type="InterPro" id="IPR025997">
    <property type="entry name" value="SBP_2_dom"/>
</dbReference>
<feature type="region of interest" description="Disordered" evidence="4">
    <location>
        <begin position="29"/>
        <end position="61"/>
    </location>
</feature>
<dbReference type="PROSITE" id="PS51257">
    <property type="entry name" value="PROKAR_LIPOPROTEIN"/>
    <property type="match status" value="1"/>
</dbReference>
<dbReference type="GO" id="GO:0030313">
    <property type="term" value="C:cell envelope"/>
    <property type="evidence" value="ECO:0007669"/>
    <property type="project" value="UniProtKB-SubCell"/>
</dbReference>
<protein>
    <submittedName>
        <fullName evidence="7">Sugar ABC transporter substrate-binding protein</fullName>
    </submittedName>
</protein>
<evidence type="ECO:0000256" key="5">
    <source>
        <dbReference type="SAM" id="SignalP"/>
    </source>
</evidence>
<feature type="chain" id="PRO_5043851632" evidence="5">
    <location>
        <begin position="22"/>
        <end position="359"/>
    </location>
</feature>
<dbReference type="GO" id="GO:0030246">
    <property type="term" value="F:carbohydrate binding"/>
    <property type="evidence" value="ECO:0007669"/>
    <property type="project" value="UniProtKB-ARBA"/>
</dbReference>
<sequence length="359" mass="37814">MKKVLLIVLCVVLACSAVACSAEAPAETGSAPATESVAVSEEPKETEPATTAESADASASEAVETAQYEAREPKNGDHYVFGFTEWGAGSFFDSVYGAIEEVVLQNGDEIIHLEGQSDSNAQLQVIEDFISQDVDAVFFNPVDAEACKPAVQALVDAGIPIINFDSAVADIELVDTFVATDNYKAGQIAAEQMMKDFPDGGKVAVLDYPINTAAVDRANGFIDALKGSNFEVVAQFDASGKPETGLSVTEDILQAHSDLTAIFAINDESGMGAYAAVVASGDDVAIYGVNGNPETKVEIAKADSPYKATAAQSTIGMGQQSIEVAYKILKGEEFPKQIDVAPFIINADNVNDYPLDGWQ</sequence>
<accession>A0AAU8A692</accession>
<dbReference type="Gene3D" id="3.40.50.2300">
    <property type="match status" value="2"/>
</dbReference>
<feature type="compositionally biased region" description="Low complexity" evidence="4">
    <location>
        <begin position="48"/>
        <end position="61"/>
    </location>
</feature>
<dbReference type="Pfam" id="PF13407">
    <property type="entry name" value="Peripla_BP_4"/>
    <property type="match status" value="1"/>
</dbReference>
<dbReference type="AlphaFoldDB" id="A0AAU8A692"/>